<dbReference type="RefSeq" id="WP_260643362.1">
    <property type="nucleotide sequence ID" value="NZ_CP104003.1"/>
</dbReference>
<dbReference type="InterPro" id="IPR052927">
    <property type="entry name" value="DCC_oxidoreductase"/>
</dbReference>
<gene>
    <name evidence="1" type="ORF">N0B31_08115</name>
</gene>
<accession>A0A9E7R6J8</accession>
<dbReference type="PANTHER" id="PTHR33639">
    <property type="entry name" value="THIOL-DISULFIDE OXIDOREDUCTASE DCC"/>
    <property type="match status" value="1"/>
</dbReference>
<evidence type="ECO:0000313" key="1">
    <source>
        <dbReference type="EMBL" id="UWM56248.1"/>
    </source>
</evidence>
<dbReference type="Proteomes" id="UP001057580">
    <property type="component" value="Chromosome"/>
</dbReference>
<sequence>MSETATDVADGALAEVPEGGAVVLFDGVCNFCSWSVRFIHEHDDGTLRFAPLQSEVGAALLERHGLAADYFDSLVYLGEDGVHTKSDGAVRIARHLEQPWRALWLARVVPRPVRDVGYDLLGRVRYRLFGKKESCMIPGPDLRSRFLDDPTDEFGTAGQTA</sequence>
<reference evidence="1" key="1">
    <citation type="submission" date="2022-09" db="EMBL/GenBank/DDBJ databases">
        <title>Diverse halophilic archaea isolated from saline environments.</title>
        <authorList>
            <person name="Cui H.-L."/>
        </authorList>
    </citation>
    <scope>NUCLEOTIDE SEQUENCE</scope>
    <source>
        <strain evidence="1">ZS-35-S2</strain>
    </source>
</reference>
<dbReference type="AlphaFoldDB" id="A0A9E7R6J8"/>
<name>A0A9E7R6J8_9EURY</name>
<protein>
    <submittedName>
        <fullName evidence="1">Thiol-disulfide oxidoreductase DCC family protein</fullName>
    </submittedName>
</protein>
<dbReference type="GO" id="GO:0015035">
    <property type="term" value="F:protein-disulfide reductase activity"/>
    <property type="evidence" value="ECO:0007669"/>
    <property type="project" value="InterPro"/>
</dbReference>
<dbReference type="Pfam" id="PF04134">
    <property type="entry name" value="DCC1-like"/>
    <property type="match status" value="1"/>
</dbReference>
<evidence type="ECO:0000313" key="2">
    <source>
        <dbReference type="Proteomes" id="UP001057580"/>
    </source>
</evidence>
<dbReference type="EMBL" id="CP104003">
    <property type="protein sequence ID" value="UWM56248.1"/>
    <property type="molecule type" value="Genomic_DNA"/>
</dbReference>
<organism evidence="1 2">
    <name type="scientific">Salinirubellus salinus</name>
    <dbReference type="NCBI Taxonomy" id="1364945"/>
    <lineage>
        <taxon>Archaea</taxon>
        <taxon>Methanobacteriati</taxon>
        <taxon>Methanobacteriota</taxon>
        <taxon>Stenosarchaea group</taxon>
        <taxon>Halobacteria</taxon>
        <taxon>Halobacteriales</taxon>
        <taxon>Natronomonadaceae</taxon>
        <taxon>Salinirubellus</taxon>
    </lineage>
</organism>
<proteinExistence type="predicted"/>
<keyword evidence="2" id="KW-1185">Reference proteome</keyword>
<dbReference type="PANTHER" id="PTHR33639:SF2">
    <property type="entry name" value="DUF393 DOMAIN-CONTAINING PROTEIN"/>
    <property type="match status" value="1"/>
</dbReference>
<dbReference type="GeneID" id="74942379"/>
<dbReference type="InterPro" id="IPR007263">
    <property type="entry name" value="DCC1-like"/>
</dbReference>
<dbReference type="KEGG" id="ssai:N0B31_08115"/>